<dbReference type="PROSITE" id="PS01162">
    <property type="entry name" value="QOR_ZETA_CRYSTAL"/>
    <property type="match status" value="1"/>
</dbReference>
<dbReference type="EMBL" id="CP049056">
    <property type="protein sequence ID" value="QIE56291.1"/>
    <property type="molecule type" value="Genomic_DNA"/>
</dbReference>
<dbReference type="KEGG" id="hdh:G5B40_12955"/>
<sequence>MVKRITIDQFGGPEVMKLTEGAEPHPGPGEISIQHEAIGLNFIDTYHRSGLYPLPLPSGIGLEAAGTIVEVGDGVEAMKPGDRVGYCSGPIGAYSEVHAVKADRAIPLPIGISSDTAAASMLKGLTVQYLIRQIYRVKAGETVLFHAAAGGVGLIACQWLKHLGATVIGTVGSDKKAEMAVNAGCDHIIRYDRDDIATRVREITDGGMVPVVFDGVGASTWTASLDSLRKRGLMVSFGNASGPVTDVNLGILASKGSLFVTRPTLFDYTAERADLEAAATDLFDVIGAGAVKIDINAQYPLANAVDAHRDLEARKTTGSTILRP</sequence>
<evidence type="ECO:0000313" key="5">
    <source>
        <dbReference type="Proteomes" id="UP000503336"/>
    </source>
</evidence>
<evidence type="ECO:0000313" key="4">
    <source>
        <dbReference type="EMBL" id="QIE56291.1"/>
    </source>
</evidence>
<dbReference type="NCBIfam" id="NF008024">
    <property type="entry name" value="PRK10754.1"/>
    <property type="match status" value="1"/>
</dbReference>
<dbReference type="SMART" id="SM00829">
    <property type="entry name" value="PKS_ER"/>
    <property type="match status" value="1"/>
</dbReference>
<name>A0A7L5BXX1_9RHOB</name>
<dbReference type="Gene3D" id="3.40.50.720">
    <property type="entry name" value="NAD(P)-binding Rossmann-like Domain"/>
    <property type="match status" value="1"/>
</dbReference>
<dbReference type="Pfam" id="PF08240">
    <property type="entry name" value="ADH_N"/>
    <property type="match status" value="1"/>
</dbReference>
<dbReference type="GO" id="GO:0005829">
    <property type="term" value="C:cytosol"/>
    <property type="evidence" value="ECO:0007669"/>
    <property type="project" value="TreeGrafter"/>
</dbReference>
<dbReference type="SUPFAM" id="SSF51735">
    <property type="entry name" value="NAD(P)-binding Rossmann-fold domains"/>
    <property type="match status" value="1"/>
</dbReference>
<dbReference type="GO" id="GO:0070402">
    <property type="term" value="F:NADPH binding"/>
    <property type="evidence" value="ECO:0007669"/>
    <property type="project" value="TreeGrafter"/>
</dbReference>
<dbReference type="CDD" id="cd05286">
    <property type="entry name" value="QOR2"/>
    <property type="match status" value="1"/>
</dbReference>
<dbReference type="PANTHER" id="PTHR48106:SF13">
    <property type="entry name" value="QUINONE OXIDOREDUCTASE-RELATED"/>
    <property type="match status" value="1"/>
</dbReference>
<dbReference type="InterPro" id="IPR047618">
    <property type="entry name" value="QOR-like"/>
</dbReference>
<dbReference type="Pfam" id="PF00107">
    <property type="entry name" value="ADH_zinc_N"/>
    <property type="match status" value="1"/>
</dbReference>
<evidence type="ECO:0000259" key="3">
    <source>
        <dbReference type="SMART" id="SM00829"/>
    </source>
</evidence>
<accession>A0A7L5BXX1</accession>
<dbReference type="InterPro" id="IPR036291">
    <property type="entry name" value="NAD(P)-bd_dom_sf"/>
</dbReference>
<dbReference type="InterPro" id="IPR002364">
    <property type="entry name" value="Quin_OxRdtase/zeta-crystal_CS"/>
</dbReference>
<dbReference type="FunFam" id="3.40.50.720:FF:000053">
    <property type="entry name" value="Quinone oxidoreductase 1"/>
    <property type="match status" value="1"/>
</dbReference>
<dbReference type="InterPro" id="IPR013154">
    <property type="entry name" value="ADH-like_N"/>
</dbReference>
<dbReference type="InterPro" id="IPR013149">
    <property type="entry name" value="ADH-like_C"/>
</dbReference>
<gene>
    <name evidence="4" type="ORF">G5B40_12955</name>
</gene>
<protein>
    <submittedName>
        <fullName evidence="4">Quinone oxidoreductase</fullName>
    </submittedName>
</protein>
<evidence type="ECO:0000256" key="1">
    <source>
        <dbReference type="ARBA" id="ARBA00022857"/>
    </source>
</evidence>
<dbReference type="Gene3D" id="3.90.180.10">
    <property type="entry name" value="Medium-chain alcohol dehydrogenases, catalytic domain"/>
    <property type="match status" value="1"/>
</dbReference>
<dbReference type="GO" id="GO:0008270">
    <property type="term" value="F:zinc ion binding"/>
    <property type="evidence" value="ECO:0007669"/>
    <property type="project" value="InterPro"/>
</dbReference>
<dbReference type="AlphaFoldDB" id="A0A7L5BXX1"/>
<proteinExistence type="predicted"/>
<dbReference type="Proteomes" id="UP000503336">
    <property type="component" value="Chromosome"/>
</dbReference>
<dbReference type="GO" id="GO:0035925">
    <property type="term" value="F:mRNA 3'-UTR AU-rich region binding"/>
    <property type="evidence" value="ECO:0007669"/>
    <property type="project" value="TreeGrafter"/>
</dbReference>
<dbReference type="SUPFAM" id="SSF50129">
    <property type="entry name" value="GroES-like"/>
    <property type="match status" value="1"/>
</dbReference>
<keyword evidence="2" id="KW-0560">Oxidoreductase</keyword>
<dbReference type="RefSeq" id="WP_165099333.1">
    <property type="nucleotide sequence ID" value="NZ_CP049056.1"/>
</dbReference>
<feature type="domain" description="Enoyl reductase (ER)" evidence="3">
    <location>
        <begin position="11"/>
        <end position="322"/>
    </location>
</feature>
<dbReference type="InterPro" id="IPR011032">
    <property type="entry name" value="GroES-like_sf"/>
</dbReference>
<reference evidence="4 5" key="1">
    <citation type="submission" date="2020-02" db="EMBL/GenBank/DDBJ databases">
        <title>complete genome sequence of Rhodobacteraceae bacterium.</title>
        <authorList>
            <person name="Park J."/>
            <person name="Kim Y.-S."/>
            <person name="Kim K.-H."/>
        </authorList>
    </citation>
    <scope>NUCLEOTIDE SEQUENCE [LARGE SCALE GENOMIC DNA]</scope>
    <source>
        <strain evidence="4 5">RR4-56</strain>
    </source>
</reference>
<dbReference type="PANTHER" id="PTHR48106">
    <property type="entry name" value="QUINONE OXIDOREDUCTASE PIG3-RELATED"/>
    <property type="match status" value="1"/>
</dbReference>
<dbReference type="GO" id="GO:0003960">
    <property type="term" value="F:quinone reductase (NADPH) activity"/>
    <property type="evidence" value="ECO:0007669"/>
    <property type="project" value="InterPro"/>
</dbReference>
<evidence type="ECO:0000256" key="2">
    <source>
        <dbReference type="ARBA" id="ARBA00023002"/>
    </source>
</evidence>
<keyword evidence="1" id="KW-0521">NADP</keyword>
<dbReference type="InterPro" id="IPR020843">
    <property type="entry name" value="ER"/>
</dbReference>
<organism evidence="4 5">
    <name type="scientific">Pikeienuella piscinae</name>
    <dbReference type="NCBI Taxonomy" id="2748098"/>
    <lineage>
        <taxon>Bacteria</taxon>
        <taxon>Pseudomonadati</taxon>
        <taxon>Pseudomonadota</taxon>
        <taxon>Alphaproteobacteria</taxon>
        <taxon>Rhodobacterales</taxon>
        <taxon>Paracoccaceae</taxon>
        <taxon>Pikeienuella</taxon>
    </lineage>
</organism>
<keyword evidence="5" id="KW-1185">Reference proteome</keyword>